<sequence length="41" mass="4729">MQPLMNGETSEDEGDDILDDLRRGLACPHISDYIFWDFILS</sequence>
<name>A0ABV5QND3_9ACTN</name>
<accession>A0ABV5QND3</accession>
<proteinExistence type="predicted"/>
<protein>
    <submittedName>
        <fullName evidence="1">Uncharacterized protein</fullName>
    </submittedName>
</protein>
<dbReference type="RefSeq" id="WP_345488721.1">
    <property type="nucleotide sequence ID" value="NZ_BAAAWU010000001.1"/>
</dbReference>
<keyword evidence="2" id="KW-1185">Reference proteome</keyword>
<gene>
    <name evidence="1" type="ORF">ACFFTP_12460</name>
</gene>
<evidence type="ECO:0000313" key="1">
    <source>
        <dbReference type="EMBL" id="MFB9555004.1"/>
    </source>
</evidence>
<comment type="caution">
    <text evidence="1">The sequence shown here is derived from an EMBL/GenBank/DDBJ whole genome shotgun (WGS) entry which is preliminary data.</text>
</comment>
<evidence type="ECO:0000313" key="2">
    <source>
        <dbReference type="Proteomes" id="UP001589716"/>
    </source>
</evidence>
<reference evidence="1 2" key="1">
    <citation type="submission" date="2024-09" db="EMBL/GenBank/DDBJ databases">
        <authorList>
            <person name="Sun Q."/>
            <person name="Mori K."/>
        </authorList>
    </citation>
    <scope>NUCLEOTIDE SEQUENCE [LARGE SCALE GENOMIC DNA]</scope>
    <source>
        <strain evidence="1 2">JCM 4414</strain>
    </source>
</reference>
<organism evidence="1 2">
    <name type="scientific">Streptomyces roseoviridis</name>
    <dbReference type="NCBI Taxonomy" id="67361"/>
    <lineage>
        <taxon>Bacteria</taxon>
        <taxon>Bacillati</taxon>
        <taxon>Actinomycetota</taxon>
        <taxon>Actinomycetes</taxon>
        <taxon>Kitasatosporales</taxon>
        <taxon>Streptomycetaceae</taxon>
        <taxon>Streptomyces</taxon>
    </lineage>
</organism>
<dbReference type="EMBL" id="JBHMCT010000008">
    <property type="protein sequence ID" value="MFB9555004.1"/>
    <property type="molecule type" value="Genomic_DNA"/>
</dbReference>
<dbReference type="Proteomes" id="UP001589716">
    <property type="component" value="Unassembled WGS sequence"/>
</dbReference>